<dbReference type="SUPFAM" id="SSF52096">
    <property type="entry name" value="ClpP/crotonase"/>
    <property type="match status" value="1"/>
</dbReference>
<dbReference type="Pfam" id="PF03572">
    <property type="entry name" value="Peptidase_S41"/>
    <property type="match status" value="1"/>
</dbReference>
<dbReference type="GO" id="GO:0004175">
    <property type="term" value="F:endopeptidase activity"/>
    <property type="evidence" value="ECO:0007669"/>
    <property type="project" value="TreeGrafter"/>
</dbReference>
<dbReference type="PANTHER" id="PTHR32060">
    <property type="entry name" value="TAIL-SPECIFIC PROTEASE"/>
    <property type="match status" value="1"/>
</dbReference>
<dbReference type="PANTHER" id="PTHR32060:SF30">
    <property type="entry name" value="CARBOXY-TERMINAL PROCESSING PROTEASE CTPA"/>
    <property type="match status" value="1"/>
</dbReference>
<name>A0A081PBX7_9SPHI</name>
<protein>
    <recommendedName>
        <fullName evidence="2">Tail specific protease domain-containing protein</fullName>
    </recommendedName>
</protein>
<dbReference type="Gene3D" id="2.30.42.10">
    <property type="match status" value="1"/>
</dbReference>
<gene>
    <name evidence="3" type="ORF">N180_00755</name>
</gene>
<dbReference type="EMBL" id="JNFF01000117">
    <property type="protein sequence ID" value="KEQ28200.1"/>
    <property type="molecule type" value="Genomic_DNA"/>
</dbReference>
<dbReference type="GO" id="GO:0006508">
    <property type="term" value="P:proteolysis"/>
    <property type="evidence" value="ECO:0007669"/>
    <property type="project" value="InterPro"/>
</dbReference>
<dbReference type="PROSITE" id="PS51257">
    <property type="entry name" value="PROKAR_LIPOPROTEIN"/>
    <property type="match status" value="1"/>
</dbReference>
<dbReference type="InterPro" id="IPR005151">
    <property type="entry name" value="Tail-specific_protease"/>
</dbReference>
<evidence type="ECO:0000313" key="3">
    <source>
        <dbReference type="EMBL" id="KEQ28200.1"/>
    </source>
</evidence>
<dbReference type="eggNOG" id="COG0793">
    <property type="taxonomic scope" value="Bacteria"/>
</dbReference>
<dbReference type="GO" id="GO:0008236">
    <property type="term" value="F:serine-type peptidase activity"/>
    <property type="evidence" value="ECO:0007669"/>
    <property type="project" value="InterPro"/>
</dbReference>
<dbReference type="CDD" id="cd07561">
    <property type="entry name" value="Peptidase_S41_CPP_like"/>
    <property type="match status" value="1"/>
</dbReference>
<reference evidence="3 4" key="1">
    <citation type="journal article" date="1992" name="Int. J. Syst. Bacteriol.">
        <title>Sphingobacterium antarcticus sp. nov. a Psychrotrophic Bacterium from the Soils of Schirmacher Oasis, Antarctica.</title>
        <authorList>
            <person name="Shivaji S."/>
            <person name="Ray M.K."/>
            <person name="Rao N.S."/>
            <person name="Saiserr L."/>
            <person name="Jagannadham M.V."/>
            <person name="Kumar G.S."/>
            <person name="Reddy G."/>
            <person name="Bhargava P.M."/>
        </authorList>
    </citation>
    <scope>NUCLEOTIDE SEQUENCE [LARGE SCALE GENOMIC DNA]</scope>
    <source>
        <strain evidence="3 4">4BY</strain>
    </source>
</reference>
<feature type="transmembrane region" description="Helical" evidence="1">
    <location>
        <begin position="12"/>
        <end position="29"/>
    </location>
</feature>
<sequence>MFYWKIISVMRGLGYKFFLVNGFFLLFFISCKKEMLPISEGTERAADQQLKDSIFHYYKLYSLWSDNIMSEDKALFSFTDSYASPVDLLTALKRTTPFHAGYNASIDRFSYLEDISKIGSSPDDIEVNRGFGLFVSLGAVNENFAYPIIYYAEGGSSAAQSGIRRSDVILGIDDDQDFSVPVSCESGSCKFTDEKIRQAVVNKLLAAMQQSSMRIKVRHTDGNESTKSISSTPYEVNPIIKNKVFLYPAKAIGYLALSSFEAVPEGKANRSRLNQVFDDFEQNQIRDLIFDLRYNTGGHVSTVEYMANKIIGATADRALMYKYILNTYLSQPNNLPGESFDDVNFQRRNNLNLSTVYFLVTDVTASASELLINVLRPYMNVVIIAEHNGTYGKPVGFFRQEIMGKKGLWVASFKLTNARNQTDYWDGIGGDQRNVRDYIFRDFGDAEEDMLSAALNHSLGKAGSSARASARSDRGQAVKMTRIENVNIVSQGYMRR</sequence>
<dbReference type="Gene3D" id="3.90.226.10">
    <property type="entry name" value="2-enoyl-CoA Hydratase, Chain A, domain 1"/>
    <property type="match status" value="1"/>
</dbReference>
<keyword evidence="1" id="KW-1133">Transmembrane helix</keyword>
<evidence type="ECO:0000313" key="4">
    <source>
        <dbReference type="Proteomes" id="UP000028007"/>
    </source>
</evidence>
<keyword evidence="1" id="KW-0812">Transmembrane</keyword>
<keyword evidence="1" id="KW-0472">Membrane</keyword>
<dbReference type="Gene3D" id="3.30.750.170">
    <property type="match status" value="1"/>
</dbReference>
<dbReference type="AlphaFoldDB" id="A0A081PBX7"/>
<dbReference type="Proteomes" id="UP000028007">
    <property type="component" value="Unassembled WGS sequence"/>
</dbReference>
<evidence type="ECO:0000259" key="2">
    <source>
        <dbReference type="Pfam" id="PF03572"/>
    </source>
</evidence>
<keyword evidence="4" id="KW-1185">Reference proteome</keyword>
<dbReference type="InterPro" id="IPR036034">
    <property type="entry name" value="PDZ_sf"/>
</dbReference>
<organism evidence="3 4">
    <name type="scientific">Pedobacter antarcticus 4BY</name>
    <dbReference type="NCBI Taxonomy" id="1358423"/>
    <lineage>
        <taxon>Bacteria</taxon>
        <taxon>Pseudomonadati</taxon>
        <taxon>Bacteroidota</taxon>
        <taxon>Sphingobacteriia</taxon>
        <taxon>Sphingobacteriales</taxon>
        <taxon>Sphingobacteriaceae</taxon>
        <taxon>Pedobacter</taxon>
    </lineage>
</organism>
<comment type="caution">
    <text evidence="3">The sequence shown here is derived from an EMBL/GenBank/DDBJ whole genome shotgun (WGS) entry which is preliminary data.</text>
</comment>
<dbReference type="GO" id="GO:0007165">
    <property type="term" value="P:signal transduction"/>
    <property type="evidence" value="ECO:0007669"/>
    <property type="project" value="TreeGrafter"/>
</dbReference>
<dbReference type="InterPro" id="IPR029045">
    <property type="entry name" value="ClpP/crotonase-like_dom_sf"/>
</dbReference>
<feature type="domain" description="Tail specific protease" evidence="2">
    <location>
        <begin position="252"/>
        <end position="410"/>
    </location>
</feature>
<dbReference type="GO" id="GO:0030288">
    <property type="term" value="C:outer membrane-bounded periplasmic space"/>
    <property type="evidence" value="ECO:0007669"/>
    <property type="project" value="TreeGrafter"/>
</dbReference>
<evidence type="ECO:0000256" key="1">
    <source>
        <dbReference type="SAM" id="Phobius"/>
    </source>
</evidence>
<proteinExistence type="predicted"/>
<accession>A0A081PBX7</accession>